<keyword evidence="2" id="KW-1133">Transmembrane helix</keyword>
<keyword evidence="2" id="KW-0472">Membrane</keyword>
<keyword evidence="2" id="KW-0812">Transmembrane</keyword>
<gene>
    <name evidence="3" type="ORF">KV397_14040</name>
</gene>
<name>A0ABY4J1B2_9MICO</name>
<organism evidence="3 4">
    <name type="scientific">Microbacterium aurugineum</name>
    <dbReference type="NCBI Taxonomy" id="2851642"/>
    <lineage>
        <taxon>Bacteria</taxon>
        <taxon>Bacillati</taxon>
        <taxon>Actinomycetota</taxon>
        <taxon>Actinomycetes</taxon>
        <taxon>Micrococcales</taxon>
        <taxon>Microbacteriaceae</taxon>
        <taxon>Microbacterium</taxon>
    </lineage>
</organism>
<protein>
    <recommendedName>
        <fullName evidence="1">Signal peptidase I</fullName>
        <ecNumber evidence="1">3.4.21.89</ecNumber>
    </recommendedName>
</protein>
<evidence type="ECO:0000256" key="1">
    <source>
        <dbReference type="NCBIfam" id="TIGR02228"/>
    </source>
</evidence>
<dbReference type="InterPro" id="IPR001733">
    <property type="entry name" value="Peptidase_S26B"/>
</dbReference>
<dbReference type="InterPro" id="IPR019533">
    <property type="entry name" value="Peptidase_S26"/>
</dbReference>
<dbReference type="EMBL" id="CP078078">
    <property type="protein sequence ID" value="UPL18798.1"/>
    <property type="molecule type" value="Genomic_DNA"/>
</dbReference>
<evidence type="ECO:0000256" key="2">
    <source>
        <dbReference type="SAM" id="Phobius"/>
    </source>
</evidence>
<evidence type="ECO:0000313" key="3">
    <source>
        <dbReference type="EMBL" id="UPL18798.1"/>
    </source>
</evidence>
<dbReference type="GO" id="GO:0009003">
    <property type="term" value="F:signal peptidase activity"/>
    <property type="evidence" value="ECO:0007669"/>
    <property type="project" value="UniProtKB-EC"/>
</dbReference>
<dbReference type="Proteomes" id="UP000830631">
    <property type="component" value="Chromosome"/>
</dbReference>
<reference evidence="3 4" key="1">
    <citation type="submission" date="2021-06" db="EMBL/GenBank/DDBJ databases">
        <title>Genome-based taxonomic framework of Microbacterium strains isolated from marine environment, the description of four new species and reclassification of four preexisting species.</title>
        <authorList>
            <person name="Lee S.D."/>
            <person name="Kim S.-M."/>
            <person name="Byeon Y.-S."/>
            <person name="Yang H.L."/>
            <person name="Kim I.S."/>
        </authorList>
    </citation>
    <scope>NUCLEOTIDE SEQUENCE [LARGE SCALE GENOMIC DNA]</scope>
    <source>
        <strain evidence="3 4">KSW4-10</strain>
    </source>
</reference>
<dbReference type="EC" id="3.4.21.89" evidence="1"/>
<sequence length="187" mass="18994">MIDTTASTPASTSTSSSGKGWRVFLNTAAIIGAAAVVIALFAAIIGARVLIFSSGSMAPAIPEGSAAMTIPRDTDELQVGDVISVPRAGDGKLVTHRIVDLTVRDGLTLATLKGDANPAADAAPYALGAQTQTVAFAIPHAGGALAVMKSPWFLGAVVALVVLAAIPTRPHSRKNTERTKTDHAGEA</sequence>
<feature type="transmembrane region" description="Helical" evidence="2">
    <location>
        <begin position="23"/>
        <end position="47"/>
    </location>
</feature>
<keyword evidence="4" id="KW-1185">Reference proteome</keyword>
<feature type="transmembrane region" description="Helical" evidence="2">
    <location>
        <begin position="152"/>
        <end position="168"/>
    </location>
</feature>
<evidence type="ECO:0000313" key="4">
    <source>
        <dbReference type="Proteomes" id="UP000830631"/>
    </source>
</evidence>
<keyword evidence="3" id="KW-0378">Hydrolase</keyword>
<accession>A0ABY4J1B2</accession>
<proteinExistence type="predicted"/>
<dbReference type="NCBIfam" id="TIGR02228">
    <property type="entry name" value="sigpep_I_arch"/>
    <property type="match status" value="1"/>
</dbReference>
<dbReference type="RefSeq" id="WP_261811525.1">
    <property type="nucleotide sequence ID" value="NZ_CP078078.1"/>
</dbReference>
<dbReference type="CDD" id="cd06530">
    <property type="entry name" value="S26_SPase_I"/>
    <property type="match status" value="1"/>
</dbReference>